<organism evidence="1">
    <name type="scientific">bioreactor metagenome</name>
    <dbReference type="NCBI Taxonomy" id="1076179"/>
    <lineage>
        <taxon>unclassified sequences</taxon>
        <taxon>metagenomes</taxon>
        <taxon>ecological metagenomes</taxon>
    </lineage>
</organism>
<proteinExistence type="predicted"/>
<accession>A0A645EQW5</accession>
<dbReference type="AlphaFoldDB" id="A0A645EQW5"/>
<gene>
    <name evidence="1" type="ORF">SDC9_150883</name>
</gene>
<comment type="caution">
    <text evidence="1">The sequence shown here is derived from an EMBL/GenBank/DDBJ whole genome shotgun (WGS) entry which is preliminary data.</text>
</comment>
<evidence type="ECO:0000313" key="1">
    <source>
        <dbReference type="EMBL" id="MPN03652.1"/>
    </source>
</evidence>
<protein>
    <submittedName>
        <fullName evidence="1">Uncharacterized protein</fullName>
    </submittedName>
</protein>
<sequence length="60" mass="6274">MVAISGILLLYGLGRANGAEVRAGPAINAQGGNDLILRFALFDCIDRAPRQAVAAQDTTF</sequence>
<dbReference type="EMBL" id="VSSQ01049581">
    <property type="protein sequence ID" value="MPN03652.1"/>
    <property type="molecule type" value="Genomic_DNA"/>
</dbReference>
<name>A0A645EQW5_9ZZZZ</name>
<reference evidence="1" key="1">
    <citation type="submission" date="2019-08" db="EMBL/GenBank/DDBJ databases">
        <authorList>
            <person name="Kucharzyk K."/>
            <person name="Murdoch R.W."/>
            <person name="Higgins S."/>
            <person name="Loffler F."/>
        </authorList>
    </citation>
    <scope>NUCLEOTIDE SEQUENCE</scope>
</reference>